<dbReference type="Proteomes" id="UP001497535">
    <property type="component" value="Unassembled WGS sequence"/>
</dbReference>
<keyword evidence="2" id="KW-1185">Reference proteome</keyword>
<name>A0ACB1AJY8_MELEN</name>
<accession>A0ACB1AJY8</accession>
<protein>
    <submittedName>
        <fullName evidence="1">Uncharacterized protein</fullName>
    </submittedName>
</protein>
<organism evidence="1 2">
    <name type="scientific">Meloidogyne enterolobii</name>
    <name type="common">Root-knot nematode worm</name>
    <name type="synonym">Meloidogyne mayaguensis</name>
    <dbReference type="NCBI Taxonomy" id="390850"/>
    <lineage>
        <taxon>Eukaryota</taxon>
        <taxon>Metazoa</taxon>
        <taxon>Ecdysozoa</taxon>
        <taxon>Nematoda</taxon>
        <taxon>Chromadorea</taxon>
        <taxon>Rhabditida</taxon>
        <taxon>Tylenchina</taxon>
        <taxon>Tylenchomorpha</taxon>
        <taxon>Tylenchoidea</taxon>
        <taxon>Meloidogynidae</taxon>
        <taxon>Meloidogyninae</taxon>
        <taxon>Meloidogyne</taxon>
    </lineage>
</organism>
<gene>
    <name evidence="1" type="ORF">MENTE1834_LOCUS38182</name>
</gene>
<sequence>MTLLNIRIFLELYKKLSLKLGYLNLEYDEQIDKIINKIQYFTMNNYKEYLNPTDKNLDEKNEEIKKYEIKLNGIIKNFIKGKIKVDIIKVSLEEGFQYIGYDIKKLKDLGFKSEVLTDEVNMGALYNHPPPFLECLRSSLI</sequence>
<reference evidence="1" key="1">
    <citation type="submission" date="2023-11" db="EMBL/GenBank/DDBJ databases">
        <authorList>
            <person name="Poullet M."/>
        </authorList>
    </citation>
    <scope>NUCLEOTIDE SEQUENCE</scope>
    <source>
        <strain evidence="1">E1834</strain>
    </source>
</reference>
<evidence type="ECO:0000313" key="1">
    <source>
        <dbReference type="EMBL" id="CAK5090398.1"/>
    </source>
</evidence>
<comment type="caution">
    <text evidence="1">The sequence shown here is derived from an EMBL/GenBank/DDBJ whole genome shotgun (WGS) entry which is preliminary data.</text>
</comment>
<evidence type="ECO:0000313" key="2">
    <source>
        <dbReference type="Proteomes" id="UP001497535"/>
    </source>
</evidence>
<dbReference type="EMBL" id="CAVMJV010000082">
    <property type="protein sequence ID" value="CAK5090398.1"/>
    <property type="molecule type" value="Genomic_DNA"/>
</dbReference>
<proteinExistence type="predicted"/>